<dbReference type="GO" id="GO:0005763">
    <property type="term" value="C:mitochondrial small ribosomal subunit"/>
    <property type="evidence" value="ECO:0007669"/>
    <property type="project" value="InterPro"/>
</dbReference>
<evidence type="ECO:0000256" key="1">
    <source>
        <dbReference type="ARBA" id="ARBA00004173"/>
    </source>
</evidence>
<comment type="subcellular location">
    <subcellularLocation>
        <location evidence="1">Mitochondrion</location>
    </subcellularLocation>
</comment>
<evidence type="ECO:0000313" key="10">
    <source>
        <dbReference type="EMBL" id="KAH3735458.1"/>
    </source>
</evidence>
<comment type="caution">
    <text evidence="10">The sequence shown here is derived from an EMBL/GenBank/DDBJ whole genome shotgun (WGS) entry which is preliminary data.</text>
</comment>
<feature type="compositionally biased region" description="Basic and acidic residues" evidence="9">
    <location>
        <begin position="153"/>
        <end position="171"/>
    </location>
</feature>
<dbReference type="OrthoDB" id="5989925at2759"/>
<organism evidence="10 11">
    <name type="scientific">Dreissena polymorpha</name>
    <name type="common">Zebra mussel</name>
    <name type="synonym">Mytilus polymorpha</name>
    <dbReference type="NCBI Taxonomy" id="45954"/>
    <lineage>
        <taxon>Eukaryota</taxon>
        <taxon>Metazoa</taxon>
        <taxon>Spiralia</taxon>
        <taxon>Lophotrochozoa</taxon>
        <taxon>Mollusca</taxon>
        <taxon>Bivalvia</taxon>
        <taxon>Autobranchia</taxon>
        <taxon>Heteroconchia</taxon>
        <taxon>Euheterodonta</taxon>
        <taxon>Imparidentia</taxon>
        <taxon>Neoheterodontei</taxon>
        <taxon>Myida</taxon>
        <taxon>Dreissenoidea</taxon>
        <taxon>Dreissenidae</taxon>
        <taxon>Dreissena</taxon>
    </lineage>
</organism>
<dbReference type="AlphaFoldDB" id="A0A9D4HWN1"/>
<evidence type="ECO:0000256" key="2">
    <source>
        <dbReference type="ARBA" id="ARBA00011057"/>
    </source>
</evidence>
<keyword evidence="5" id="KW-0496">Mitochondrion</keyword>
<keyword evidence="6" id="KW-0687">Ribonucleoprotein</keyword>
<evidence type="ECO:0000313" key="11">
    <source>
        <dbReference type="Proteomes" id="UP000828390"/>
    </source>
</evidence>
<evidence type="ECO:0000256" key="9">
    <source>
        <dbReference type="SAM" id="MobiDB-lite"/>
    </source>
</evidence>
<dbReference type="Pfam" id="PF15433">
    <property type="entry name" value="MRP-S31"/>
    <property type="match status" value="1"/>
</dbReference>
<sequence length="381" mass="43557">MSCDRFDWFMTFLAPDKMATLRRSLCKINQLRVLNQLFTESKYKRLTLCHSALLRSLSTSVRFCKENDKDPHTNEKKVKDSCNKLTPAESVAEEDGDSSSSSSSDSSSDSDTEKEVLDKELVSAAKLVADHLPGDKKKTESALLSRLLAQKKTAAEQRDGKPPQAKDESQKLRSLMKGLKFDVKQEPKEQPTTKRPLKGSKRKGDGDFEVLEEEDRGQSMNLFTGTPLGIFKKETMKTRSTSKKSLLDIVAEERKLDVTEFPPHNGFEEMIQWTKEGKLWTFPIDNEAGWEEEKQVKFQEHVLLENQIRDFPQKGPIRHFMELVTVSLSKNPYLTVQQKHEHIDWFRQYFNERKEILEAKLGADGVIGSSKKSGREKISKP</sequence>
<evidence type="ECO:0000256" key="3">
    <source>
        <dbReference type="ARBA" id="ARBA00022946"/>
    </source>
</evidence>
<accession>A0A9D4HWN1</accession>
<gene>
    <name evidence="10" type="ORF">DPMN_041989</name>
</gene>
<proteinExistence type="inferred from homology"/>
<protein>
    <recommendedName>
        <fullName evidence="7">Small ribosomal subunit protein mS31</fullName>
    </recommendedName>
    <alternativeName>
        <fullName evidence="8">28S ribosomal protein S31, mitochondrial</fullName>
    </alternativeName>
</protein>
<dbReference type="EMBL" id="JAIWYP010000011">
    <property type="protein sequence ID" value="KAH3735458.1"/>
    <property type="molecule type" value="Genomic_DNA"/>
</dbReference>
<dbReference type="PANTHER" id="PTHR13231:SF3">
    <property type="entry name" value="SMALL RIBOSOMAL SUBUNIT PROTEIN MS31"/>
    <property type="match status" value="1"/>
</dbReference>
<dbReference type="Proteomes" id="UP000828390">
    <property type="component" value="Unassembled WGS sequence"/>
</dbReference>
<dbReference type="InterPro" id="IPR026299">
    <property type="entry name" value="MRP-S31"/>
</dbReference>
<keyword evidence="4" id="KW-0689">Ribosomal protein</keyword>
<feature type="compositionally biased region" description="Low complexity" evidence="9">
    <location>
        <begin position="98"/>
        <end position="109"/>
    </location>
</feature>
<evidence type="ECO:0000256" key="5">
    <source>
        <dbReference type="ARBA" id="ARBA00023128"/>
    </source>
</evidence>
<comment type="similarity">
    <text evidence="2">Belongs to the mitochondrion-specific ribosomal protein mS31 family.</text>
</comment>
<feature type="compositionally biased region" description="Basic and acidic residues" evidence="9">
    <location>
        <begin position="66"/>
        <end position="82"/>
    </location>
</feature>
<evidence type="ECO:0000256" key="8">
    <source>
        <dbReference type="ARBA" id="ARBA00035363"/>
    </source>
</evidence>
<evidence type="ECO:0000256" key="6">
    <source>
        <dbReference type="ARBA" id="ARBA00023274"/>
    </source>
</evidence>
<name>A0A9D4HWN1_DREPO</name>
<feature type="region of interest" description="Disordered" evidence="9">
    <location>
        <begin position="151"/>
        <end position="206"/>
    </location>
</feature>
<feature type="compositionally biased region" description="Basic and acidic residues" evidence="9">
    <location>
        <begin position="179"/>
        <end position="192"/>
    </location>
</feature>
<keyword evidence="3" id="KW-0809">Transit peptide</keyword>
<dbReference type="PANTHER" id="PTHR13231">
    <property type="entry name" value="MITOCHONDRIAL RIBOSOMAL PROTEIN S31"/>
    <property type="match status" value="1"/>
</dbReference>
<feature type="region of interest" description="Disordered" evidence="9">
    <location>
        <begin position="66"/>
        <end position="116"/>
    </location>
</feature>
<evidence type="ECO:0000256" key="7">
    <source>
        <dbReference type="ARBA" id="ARBA00035133"/>
    </source>
</evidence>
<evidence type="ECO:0000256" key="4">
    <source>
        <dbReference type="ARBA" id="ARBA00022980"/>
    </source>
</evidence>
<reference evidence="10" key="2">
    <citation type="submission" date="2020-11" db="EMBL/GenBank/DDBJ databases">
        <authorList>
            <person name="McCartney M.A."/>
            <person name="Auch B."/>
            <person name="Kono T."/>
            <person name="Mallez S."/>
            <person name="Becker A."/>
            <person name="Gohl D.M."/>
            <person name="Silverstein K.A.T."/>
            <person name="Koren S."/>
            <person name="Bechman K.B."/>
            <person name="Herman A."/>
            <person name="Abrahante J.E."/>
            <person name="Garbe J."/>
        </authorList>
    </citation>
    <scope>NUCLEOTIDE SEQUENCE</scope>
    <source>
        <strain evidence="10">Duluth1</strain>
        <tissue evidence="10">Whole animal</tissue>
    </source>
</reference>
<dbReference type="GO" id="GO:0003735">
    <property type="term" value="F:structural constituent of ribosome"/>
    <property type="evidence" value="ECO:0007669"/>
    <property type="project" value="InterPro"/>
</dbReference>
<reference evidence="10" key="1">
    <citation type="journal article" date="2019" name="bioRxiv">
        <title>The Genome of the Zebra Mussel, Dreissena polymorpha: A Resource for Invasive Species Research.</title>
        <authorList>
            <person name="McCartney M.A."/>
            <person name="Auch B."/>
            <person name="Kono T."/>
            <person name="Mallez S."/>
            <person name="Zhang Y."/>
            <person name="Obille A."/>
            <person name="Becker A."/>
            <person name="Abrahante J.E."/>
            <person name="Garbe J."/>
            <person name="Badalamenti J.P."/>
            <person name="Herman A."/>
            <person name="Mangelson H."/>
            <person name="Liachko I."/>
            <person name="Sullivan S."/>
            <person name="Sone E.D."/>
            <person name="Koren S."/>
            <person name="Silverstein K.A.T."/>
            <person name="Beckman K.B."/>
            <person name="Gohl D.M."/>
        </authorList>
    </citation>
    <scope>NUCLEOTIDE SEQUENCE</scope>
    <source>
        <strain evidence="10">Duluth1</strain>
        <tissue evidence="10">Whole animal</tissue>
    </source>
</reference>
<keyword evidence="11" id="KW-1185">Reference proteome</keyword>